<comment type="caution">
    <text evidence="1">The sequence shown here is derived from an EMBL/GenBank/DDBJ whole genome shotgun (WGS) entry which is preliminary data.</text>
</comment>
<dbReference type="Proteomes" id="UP000249396">
    <property type="component" value="Unassembled WGS sequence"/>
</dbReference>
<dbReference type="AlphaFoldDB" id="A0A2W4SYB8"/>
<dbReference type="EMBL" id="QJPH01000383">
    <property type="protein sequence ID" value="PZN75497.1"/>
    <property type="molecule type" value="Genomic_DNA"/>
</dbReference>
<reference evidence="1 2" key="1">
    <citation type="journal article" date="2018" name="Aquat. Microb. Ecol.">
        <title>Gammaproteobacterial methanotrophs dominate.</title>
        <authorList>
            <person name="Rissanen A.J."/>
            <person name="Saarenheimo J."/>
            <person name="Tiirola M."/>
            <person name="Peura S."/>
            <person name="Aalto S.L."/>
            <person name="Karvinen A."/>
            <person name="Nykanen H."/>
        </authorList>
    </citation>
    <scope>NUCLEOTIDE SEQUENCE [LARGE SCALE GENOMIC DNA]</scope>
    <source>
        <strain evidence="1">AMbin10</strain>
    </source>
</reference>
<evidence type="ECO:0000313" key="2">
    <source>
        <dbReference type="Proteomes" id="UP000249396"/>
    </source>
</evidence>
<dbReference type="Gene3D" id="3.40.50.2000">
    <property type="entry name" value="Glycogen Phosphorylase B"/>
    <property type="match status" value="1"/>
</dbReference>
<sequence>MINIILADCKGPEIVKLRLILNEITPFSWDVKQCDLTKLHNGFLSNTIRYIMYFIIPLSIVIRRNKYQHILAWQQFFGITLAFYSRLFRLKCFPKIVIMTFIYKRKENLLSSIYYHFIKYSLEADSVHKIICYSEPELHYYVDTFKLPPERFLSVLYGIEKAQAVDLDGFNPEFDNYYLAVGRSNRDYRFLIEAFENIDKNLIILCDSLDENPNISNVVIKRNIHGNDYLLYLKHCHGVIIPLLDTKISSGQLVYLRSMEYGKPVIITVNDTLYCYLNEKNSIIIEKDFKSLYNAIELLDDDNIYNAISMQSVSDFNKRFTFDAFVNRLAEALQWTE</sequence>
<evidence type="ECO:0008006" key="3">
    <source>
        <dbReference type="Google" id="ProtNLM"/>
    </source>
</evidence>
<dbReference type="SUPFAM" id="SSF53756">
    <property type="entry name" value="UDP-Glycosyltransferase/glycogen phosphorylase"/>
    <property type="match status" value="1"/>
</dbReference>
<organism evidence="1 2">
    <name type="scientific">Candidatus Methylumidiphilus alinenensis</name>
    <dbReference type="NCBI Taxonomy" id="2202197"/>
    <lineage>
        <taxon>Bacteria</taxon>
        <taxon>Pseudomonadati</taxon>
        <taxon>Pseudomonadota</taxon>
        <taxon>Gammaproteobacteria</taxon>
        <taxon>Methylococcales</taxon>
        <taxon>Candidatus Methylumidiphilus</taxon>
    </lineage>
</organism>
<gene>
    <name evidence="1" type="ORF">DM484_18480</name>
</gene>
<accession>A0A2W4SYB8</accession>
<protein>
    <recommendedName>
        <fullName evidence="3">Glycosyl transferase family 1 domain-containing protein</fullName>
    </recommendedName>
</protein>
<evidence type="ECO:0000313" key="1">
    <source>
        <dbReference type="EMBL" id="PZN75497.1"/>
    </source>
</evidence>
<name>A0A2W4SYB8_9GAMM</name>
<proteinExistence type="predicted"/>